<organism evidence="6 7">
    <name type="scientific">Rotaria magnacalcarata</name>
    <dbReference type="NCBI Taxonomy" id="392030"/>
    <lineage>
        <taxon>Eukaryota</taxon>
        <taxon>Metazoa</taxon>
        <taxon>Spiralia</taxon>
        <taxon>Gnathifera</taxon>
        <taxon>Rotifera</taxon>
        <taxon>Eurotatoria</taxon>
        <taxon>Bdelloidea</taxon>
        <taxon>Philodinida</taxon>
        <taxon>Philodinidae</taxon>
        <taxon>Rotaria</taxon>
    </lineage>
</organism>
<dbReference type="GO" id="GO:0004386">
    <property type="term" value="F:helicase activity"/>
    <property type="evidence" value="ECO:0007669"/>
    <property type="project" value="UniProtKB-KW"/>
</dbReference>
<dbReference type="AlphaFoldDB" id="A0A8S3KAY8"/>
<gene>
    <name evidence="6" type="ORF">GIL414_LOCUS87974</name>
</gene>
<evidence type="ECO:0000256" key="1">
    <source>
        <dbReference type="ARBA" id="ARBA00022741"/>
    </source>
</evidence>
<evidence type="ECO:0000313" key="7">
    <source>
        <dbReference type="Proteomes" id="UP000681720"/>
    </source>
</evidence>
<dbReference type="InterPro" id="IPR042035">
    <property type="entry name" value="DEAH_win-hel_dom"/>
</dbReference>
<sequence>FYGSLSAEEQNQVLEFDQRQPNQRMVVFCTNILESSFTIKDVQLVIDTGLVRQLRFDSHNHLNILETVRISRFSADQRRDRASHVKNGHCARLYNDDELKEENIVPEILYAPLDLVILQLKCLHFDIHTFPFMTKPDSCSLR</sequence>
<reference evidence="6" key="1">
    <citation type="submission" date="2021-02" db="EMBL/GenBank/DDBJ databases">
        <authorList>
            <person name="Nowell W R."/>
        </authorList>
    </citation>
    <scope>NUCLEOTIDE SEQUENCE</scope>
</reference>
<accession>A0A8S3KAY8</accession>
<protein>
    <recommendedName>
        <fullName evidence="5">Helicase C-terminal domain-containing protein</fullName>
    </recommendedName>
</protein>
<keyword evidence="3" id="KW-0347">Helicase</keyword>
<feature type="domain" description="Helicase C-terminal" evidence="5">
    <location>
        <begin position="1"/>
        <end position="124"/>
    </location>
</feature>
<dbReference type="PANTHER" id="PTHR18934">
    <property type="entry name" value="ATP-DEPENDENT RNA HELICASE"/>
    <property type="match status" value="1"/>
</dbReference>
<proteinExistence type="predicted"/>
<evidence type="ECO:0000256" key="2">
    <source>
        <dbReference type="ARBA" id="ARBA00022801"/>
    </source>
</evidence>
<keyword evidence="1" id="KW-0547">Nucleotide-binding</keyword>
<name>A0A8S3KAY8_9BILA</name>
<dbReference type="PANTHER" id="PTHR18934:SF99">
    <property type="entry name" value="ATP-DEPENDENT RNA HELICASE DHX37-RELATED"/>
    <property type="match status" value="1"/>
</dbReference>
<evidence type="ECO:0000313" key="6">
    <source>
        <dbReference type="EMBL" id="CAF5228096.1"/>
    </source>
</evidence>
<dbReference type="EMBL" id="CAJOBJ010383028">
    <property type="protein sequence ID" value="CAF5228096.1"/>
    <property type="molecule type" value="Genomic_DNA"/>
</dbReference>
<dbReference type="PROSITE" id="PS51194">
    <property type="entry name" value="HELICASE_CTER"/>
    <property type="match status" value="1"/>
</dbReference>
<dbReference type="Gene3D" id="3.40.50.300">
    <property type="entry name" value="P-loop containing nucleotide triphosphate hydrolases"/>
    <property type="match status" value="1"/>
</dbReference>
<dbReference type="Proteomes" id="UP000681720">
    <property type="component" value="Unassembled WGS sequence"/>
</dbReference>
<dbReference type="Pfam" id="PF00271">
    <property type="entry name" value="Helicase_C"/>
    <property type="match status" value="1"/>
</dbReference>
<dbReference type="InterPro" id="IPR027417">
    <property type="entry name" value="P-loop_NTPase"/>
</dbReference>
<comment type="caution">
    <text evidence="6">The sequence shown here is derived from an EMBL/GenBank/DDBJ whole genome shotgun (WGS) entry which is preliminary data.</text>
</comment>
<feature type="non-terminal residue" evidence="6">
    <location>
        <position position="142"/>
    </location>
</feature>
<dbReference type="GO" id="GO:0003723">
    <property type="term" value="F:RNA binding"/>
    <property type="evidence" value="ECO:0007669"/>
    <property type="project" value="TreeGrafter"/>
</dbReference>
<keyword evidence="4" id="KW-0067">ATP-binding</keyword>
<dbReference type="GO" id="GO:0016787">
    <property type="term" value="F:hydrolase activity"/>
    <property type="evidence" value="ECO:0007669"/>
    <property type="project" value="UniProtKB-KW"/>
</dbReference>
<dbReference type="InterPro" id="IPR001650">
    <property type="entry name" value="Helicase_C-like"/>
</dbReference>
<evidence type="ECO:0000256" key="3">
    <source>
        <dbReference type="ARBA" id="ARBA00022806"/>
    </source>
</evidence>
<evidence type="ECO:0000256" key="4">
    <source>
        <dbReference type="ARBA" id="ARBA00022840"/>
    </source>
</evidence>
<dbReference type="CDD" id="cd18791">
    <property type="entry name" value="SF2_C_RHA"/>
    <property type="match status" value="1"/>
</dbReference>
<evidence type="ECO:0000259" key="5">
    <source>
        <dbReference type="PROSITE" id="PS51194"/>
    </source>
</evidence>
<dbReference type="Gene3D" id="1.10.10.2130">
    <property type="entry name" value="DEAH helicase family, winged-helix domain"/>
    <property type="match status" value="1"/>
</dbReference>
<feature type="non-terminal residue" evidence="6">
    <location>
        <position position="1"/>
    </location>
</feature>
<keyword evidence="2" id="KW-0378">Hydrolase</keyword>
<dbReference type="SUPFAM" id="SSF52540">
    <property type="entry name" value="P-loop containing nucleoside triphosphate hydrolases"/>
    <property type="match status" value="1"/>
</dbReference>
<dbReference type="GO" id="GO:0005524">
    <property type="term" value="F:ATP binding"/>
    <property type="evidence" value="ECO:0007669"/>
    <property type="project" value="UniProtKB-KW"/>
</dbReference>